<dbReference type="Proteomes" id="UP000321393">
    <property type="component" value="Unassembled WGS sequence"/>
</dbReference>
<name>A0A5A7TXP6_CUCMM</name>
<evidence type="ECO:0000313" key="2">
    <source>
        <dbReference type="Proteomes" id="UP000321393"/>
    </source>
</evidence>
<sequence length="212" mass="24870">MATLRHLPQSCTIEKKDFVLYVDNRTRELELLITETYNRKGYIEEIYKVDNRGRRCCILVLEGTDKSGWAHFADLLNDKKEASTKVKLTTRMVDKRKKIICFSSDTDSDSQRSYAIVVIRGSSSDEEIHHISTNANTREKKKKGEQTDETAFDWNKTIVLITRYFHDDLKRIIEKLKEQLDLPINYKPFHAYKALIFFEDKEQAKLICKNRG</sequence>
<dbReference type="EMBL" id="SSTE01013029">
    <property type="protein sequence ID" value="KAA0047970.1"/>
    <property type="molecule type" value="Genomic_DNA"/>
</dbReference>
<accession>A0A5A7TXP6</accession>
<comment type="caution">
    <text evidence="1">The sequence shown here is derived from an EMBL/GenBank/DDBJ whole genome shotgun (WGS) entry which is preliminary data.</text>
</comment>
<organism evidence="1 2">
    <name type="scientific">Cucumis melo var. makuwa</name>
    <name type="common">Oriental melon</name>
    <dbReference type="NCBI Taxonomy" id="1194695"/>
    <lineage>
        <taxon>Eukaryota</taxon>
        <taxon>Viridiplantae</taxon>
        <taxon>Streptophyta</taxon>
        <taxon>Embryophyta</taxon>
        <taxon>Tracheophyta</taxon>
        <taxon>Spermatophyta</taxon>
        <taxon>Magnoliopsida</taxon>
        <taxon>eudicotyledons</taxon>
        <taxon>Gunneridae</taxon>
        <taxon>Pentapetalae</taxon>
        <taxon>rosids</taxon>
        <taxon>fabids</taxon>
        <taxon>Cucurbitales</taxon>
        <taxon>Cucurbitaceae</taxon>
        <taxon>Benincaseae</taxon>
        <taxon>Cucumis</taxon>
    </lineage>
</organism>
<dbReference type="AlphaFoldDB" id="A0A5A7TXP6"/>
<proteinExistence type="predicted"/>
<reference evidence="1 2" key="1">
    <citation type="submission" date="2019-08" db="EMBL/GenBank/DDBJ databases">
        <title>Draft genome sequences of two oriental melons (Cucumis melo L. var makuwa).</title>
        <authorList>
            <person name="Kwon S.-Y."/>
        </authorList>
    </citation>
    <scope>NUCLEOTIDE SEQUENCE [LARGE SCALE GENOMIC DNA]</scope>
    <source>
        <strain evidence="2">cv. SW 3</strain>
        <tissue evidence="1">Leaf</tissue>
    </source>
</reference>
<evidence type="ECO:0000313" key="1">
    <source>
        <dbReference type="EMBL" id="KAA0047970.1"/>
    </source>
</evidence>
<gene>
    <name evidence="1" type="ORF">E6C27_scaffold385G00300</name>
</gene>
<protein>
    <submittedName>
        <fullName evidence="1">Uncharacterized protein</fullName>
    </submittedName>
</protein>